<reference evidence="1" key="2">
    <citation type="journal article" date="2015" name="Data Brief">
        <title>Shoot transcriptome of the giant reed, Arundo donax.</title>
        <authorList>
            <person name="Barrero R.A."/>
            <person name="Guerrero F.D."/>
            <person name="Moolhuijzen P."/>
            <person name="Goolsby J.A."/>
            <person name="Tidwell J."/>
            <person name="Bellgard S.E."/>
            <person name="Bellgard M.I."/>
        </authorList>
    </citation>
    <scope>NUCLEOTIDE SEQUENCE</scope>
    <source>
        <tissue evidence="1">Shoot tissue taken approximately 20 cm above the soil surface</tissue>
    </source>
</reference>
<protein>
    <submittedName>
        <fullName evidence="1">Uncharacterized protein</fullName>
    </submittedName>
</protein>
<evidence type="ECO:0000313" key="1">
    <source>
        <dbReference type="EMBL" id="JAD24776.1"/>
    </source>
</evidence>
<organism evidence="1">
    <name type="scientific">Arundo donax</name>
    <name type="common">Giant reed</name>
    <name type="synonym">Donax arundinaceus</name>
    <dbReference type="NCBI Taxonomy" id="35708"/>
    <lineage>
        <taxon>Eukaryota</taxon>
        <taxon>Viridiplantae</taxon>
        <taxon>Streptophyta</taxon>
        <taxon>Embryophyta</taxon>
        <taxon>Tracheophyta</taxon>
        <taxon>Spermatophyta</taxon>
        <taxon>Magnoliopsida</taxon>
        <taxon>Liliopsida</taxon>
        <taxon>Poales</taxon>
        <taxon>Poaceae</taxon>
        <taxon>PACMAD clade</taxon>
        <taxon>Arundinoideae</taxon>
        <taxon>Arundineae</taxon>
        <taxon>Arundo</taxon>
    </lineage>
</organism>
<dbReference type="EMBL" id="GBRH01273119">
    <property type="protein sequence ID" value="JAD24776.1"/>
    <property type="molecule type" value="Transcribed_RNA"/>
</dbReference>
<sequence length="14" mass="1752">MLRRNDCFVISVIW</sequence>
<name>A0A0A8YG66_ARUDO</name>
<reference evidence="1" key="1">
    <citation type="submission" date="2014-09" db="EMBL/GenBank/DDBJ databases">
        <authorList>
            <person name="Magalhaes I.L.F."/>
            <person name="Oliveira U."/>
            <person name="Santos F.R."/>
            <person name="Vidigal T.H.D.A."/>
            <person name="Brescovit A.D."/>
            <person name="Santos A.J."/>
        </authorList>
    </citation>
    <scope>NUCLEOTIDE SEQUENCE</scope>
    <source>
        <tissue evidence="1">Shoot tissue taken approximately 20 cm above the soil surface</tissue>
    </source>
</reference>
<accession>A0A0A8YG66</accession>
<proteinExistence type="predicted"/>